<evidence type="ECO:0000259" key="14">
    <source>
        <dbReference type="Pfam" id="PF00593"/>
    </source>
</evidence>
<dbReference type="Gene3D" id="2.40.170.20">
    <property type="entry name" value="TonB-dependent receptor, beta-barrel domain"/>
    <property type="match status" value="1"/>
</dbReference>
<keyword evidence="5 11" id="KW-0812">Transmembrane</keyword>
<keyword evidence="4" id="KW-0410">Iron transport</keyword>
<keyword evidence="6" id="KW-0408">Iron</keyword>
<evidence type="ECO:0000256" key="9">
    <source>
        <dbReference type="ARBA" id="ARBA00023136"/>
    </source>
</evidence>
<dbReference type="PROSITE" id="PS52016">
    <property type="entry name" value="TONB_DEPENDENT_REC_3"/>
    <property type="match status" value="1"/>
</dbReference>
<feature type="signal peptide" evidence="13">
    <location>
        <begin position="1"/>
        <end position="21"/>
    </location>
</feature>
<evidence type="ECO:0000256" key="5">
    <source>
        <dbReference type="ARBA" id="ARBA00022692"/>
    </source>
</evidence>
<comment type="subcellular location">
    <subcellularLocation>
        <location evidence="1 11">Cell outer membrane</location>
        <topology evidence="1 11">Multi-pass membrane protein</topology>
    </subcellularLocation>
</comment>
<keyword evidence="17" id="KW-1185">Reference proteome</keyword>
<dbReference type="InterPro" id="IPR036942">
    <property type="entry name" value="Beta-barrel_TonB_sf"/>
</dbReference>
<gene>
    <name evidence="16" type="ORF">FHS48_003599</name>
</gene>
<dbReference type="GO" id="GO:0006826">
    <property type="term" value="P:iron ion transport"/>
    <property type="evidence" value="ECO:0007669"/>
    <property type="project" value="UniProtKB-KW"/>
</dbReference>
<dbReference type="PANTHER" id="PTHR32552:SF81">
    <property type="entry name" value="TONB-DEPENDENT OUTER MEMBRANE RECEPTOR"/>
    <property type="match status" value="1"/>
</dbReference>
<protein>
    <submittedName>
        <fullName evidence="16">Iron complex outermembrane receptor protein</fullName>
    </submittedName>
</protein>
<evidence type="ECO:0000256" key="2">
    <source>
        <dbReference type="ARBA" id="ARBA00022448"/>
    </source>
</evidence>
<dbReference type="InterPro" id="IPR012910">
    <property type="entry name" value="Plug_dom"/>
</dbReference>
<organism evidence="16 17">
    <name type="scientific">Novispirillum itersonii</name>
    <name type="common">Aquaspirillum itersonii</name>
    <dbReference type="NCBI Taxonomy" id="189"/>
    <lineage>
        <taxon>Bacteria</taxon>
        <taxon>Pseudomonadati</taxon>
        <taxon>Pseudomonadota</taxon>
        <taxon>Alphaproteobacteria</taxon>
        <taxon>Rhodospirillales</taxon>
        <taxon>Novispirillaceae</taxon>
        <taxon>Novispirillum</taxon>
    </lineage>
</organism>
<sequence length="721" mass="76859">MGMRPVIRAMLLCSSSFLAFAAPAAAQQAPLPGGAQPPQAAAPSLTLPPVTVTALKRVESAEDMAASVTVVTLDDTPFLGTAIDAGTAITRAAPNVQFGGFGQPGNDYVSIRGIGPLGQPANSLDNTVGFSTNGVGTSAFGFPPSLLDVDRVEVLRGPQGTLFGRNALGGAINVVTKPADGTREFRLTGELGTEGHAMTEAKAGGWLLPGVLAGRGAIRYQKLDGDIPNDIAGGDEGGSRLGAARGTLRFTPNDRFSANFVTSYDQDERRSSFAMLREVGGYPRSGADIIPLNERGRSDTSLEMSYKFDSLTLTSVSGYQNIELDGRYDLTDANVFRKAYGFVPAKGADLTLVDEGEQIINQELRINSPEDARISWVAGLNYFSSNYDRVNDSVSSFSPYASGVFDTKIDSRTVSAFGDVSVPVTDRLTLSGGVRVSRDDQDLSVRYTGRGFPGTVAAFRQDSSISDTYVTGRLGASYDWTDAFTTYASVARGYASGGFGRSTINAAIGKDTTAFQASEGLTYETGIKTKMLGGRVENTFGLFYNDISKGQLVSFDSSTFPVAFTFVNQDYDSYGLEWEGRALLTETLSLSGGVGLTKSKLKNTATNAALRIREGNRVPGTPRLTANAEITWDFLQDFSASAQYQFVGSRSVDVQNSYDLASYNMVNLRLGWGDEDFSVYTFANNLLDERPEYNGATYSDTVHSVGVGPGRVIGLGISKTF</sequence>
<evidence type="ECO:0000256" key="1">
    <source>
        <dbReference type="ARBA" id="ARBA00004571"/>
    </source>
</evidence>
<evidence type="ECO:0000256" key="12">
    <source>
        <dbReference type="RuleBase" id="RU003357"/>
    </source>
</evidence>
<keyword evidence="10 11" id="KW-0998">Cell outer membrane</keyword>
<evidence type="ECO:0000256" key="6">
    <source>
        <dbReference type="ARBA" id="ARBA00023004"/>
    </source>
</evidence>
<dbReference type="CDD" id="cd01347">
    <property type="entry name" value="ligand_gated_channel"/>
    <property type="match status" value="1"/>
</dbReference>
<feature type="chain" id="PRO_5031196859" evidence="13">
    <location>
        <begin position="22"/>
        <end position="721"/>
    </location>
</feature>
<dbReference type="InterPro" id="IPR000531">
    <property type="entry name" value="Beta-barrel_TonB"/>
</dbReference>
<dbReference type="Pfam" id="PF07715">
    <property type="entry name" value="Plug"/>
    <property type="match status" value="1"/>
</dbReference>
<proteinExistence type="inferred from homology"/>
<dbReference type="Pfam" id="PF00593">
    <property type="entry name" value="TonB_dep_Rec_b-barrel"/>
    <property type="match status" value="1"/>
</dbReference>
<evidence type="ECO:0000313" key="16">
    <source>
        <dbReference type="EMBL" id="MBB6212151.1"/>
    </source>
</evidence>
<dbReference type="EMBL" id="JACIIX010000017">
    <property type="protein sequence ID" value="MBB6212151.1"/>
    <property type="molecule type" value="Genomic_DNA"/>
</dbReference>
<feature type="domain" description="TonB-dependent receptor plug" evidence="15">
    <location>
        <begin position="62"/>
        <end position="171"/>
    </location>
</feature>
<dbReference type="SUPFAM" id="SSF56935">
    <property type="entry name" value="Porins"/>
    <property type="match status" value="1"/>
</dbReference>
<evidence type="ECO:0000256" key="3">
    <source>
        <dbReference type="ARBA" id="ARBA00022452"/>
    </source>
</evidence>
<dbReference type="InterPro" id="IPR039426">
    <property type="entry name" value="TonB-dep_rcpt-like"/>
</dbReference>
<keyword evidence="2 11" id="KW-0813">Transport</keyword>
<dbReference type="RefSeq" id="WP_184265589.1">
    <property type="nucleotide sequence ID" value="NZ_JACIIX010000017.1"/>
</dbReference>
<dbReference type="PANTHER" id="PTHR32552">
    <property type="entry name" value="FERRICHROME IRON RECEPTOR-RELATED"/>
    <property type="match status" value="1"/>
</dbReference>
<dbReference type="GO" id="GO:0009279">
    <property type="term" value="C:cell outer membrane"/>
    <property type="evidence" value="ECO:0007669"/>
    <property type="project" value="UniProtKB-SubCell"/>
</dbReference>
<keyword evidence="8 12" id="KW-0798">TonB box</keyword>
<accession>A0A7W9ZIL3</accession>
<comment type="caution">
    <text evidence="16">The sequence shown here is derived from an EMBL/GenBank/DDBJ whole genome shotgun (WGS) entry which is preliminary data.</text>
</comment>
<keyword evidence="16" id="KW-0675">Receptor</keyword>
<keyword evidence="3 11" id="KW-1134">Transmembrane beta strand</keyword>
<feature type="domain" description="TonB-dependent receptor-like beta-barrel" evidence="14">
    <location>
        <begin position="250"/>
        <end position="686"/>
    </location>
</feature>
<evidence type="ECO:0000259" key="15">
    <source>
        <dbReference type="Pfam" id="PF07715"/>
    </source>
</evidence>
<dbReference type="Proteomes" id="UP000544872">
    <property type="component" value="Unassembled WGS sequence"/>
</dbReference>
<comment type="similarity">
    <text evidence="11 12">Belongs to the TonB-dependent receptor family.</text>
</comment>
<evidence type="ECO:0000256" key="13">
    <source>
        <dbReference type="SAM" id="SignalP"/>
    </source>
</evidence>
<evidence type="ECO:0000256" key="4">
    <source>
        <dbReference type="ARBA" id="ARBA00022496"/>
    </source>
</evidence>
<keyword evidence="7" id="KW-0406">Ion transport</keyword>
<dbReference type="AlphaFoldDB" id="A0A7W9ZIL3"/>
<evidence type="ECO:0000313" key="17">
    <source>
        <dbReference type="Proteomes" id="UP000544872"/>
    </source>
</evidence>
<name>A0A7W9ZIL3_NOVIT</name>
<reference evidence="16 17" key="1">
    <citation type="submission" date="2020-08" db="EMBL/GenBank/DDBJ databases">
        <title>Genomic Encyclopedia of Type Strains, Phase IV (KMG-IV): sequencing the most valuable type-strain genomes for metagenomic binning, comparative biology and taxonomic classification.</title>
        <authorList>
            <person name="Goeker M."/>
        </authorList>
    </citation>
    <scope>NUCLEOTIDE SEQUENCE [LARGE SCALE GENOMIC DNA]</scope>
    <source>
        <strain evidence="16 17">DSM 11590</strain>
    </source>
</reference>
<evidence type="ECO:0000256" key="11">
    <source>
        <dbReference type="PROSITE-ProRule" id="PRU01360"/>
    </source>
</evidence>
<evidence type="ECO:0000256" key="7">
    <source>
        <dbReference type="ARBA" id="ARBA00023065"/>
    </source>
</evidence>
<keyword evidence="13" id="KW-0732">Signal</keyword>
<evidence type="ECO:0000256" key="10">
    <source>
        <dbReference type="ARBA" id="ARBA00023237"/>
    </source>
</evidence>
<keyword evidence="9 11" id="KW-0472">Membrane</keyword>
<evidence type="ECO:0000256" key="8">
    <source>
        <dbReference type="ARBA" id="ARBA00023077"/>
    </source>
</evidence>